<name>A0A832A1M5_9BACT</name>
<proteinExistence type="predicted"/>
<protein>
    <submittedName>
        <fullName evidence="1">Uncharacterized protein</fullName>
    </submittedName>
</protein>
<dbReference type="Gene3D" id="3.90.190.10">
    <property type="entry name" value="Protein tyrosine phosphatase superfamily"/>
    <property type="match status" value="1"/>
</dbReference>
<reference evidence="1" key="1">
    <citation type="journal article" date="2020" name="mSystems">
        <title>Genome- and Community-Level Interaction Insights into Carbon Utilization and Element Cycling Functions of Hydrothermarchaeota in Hydrothermal Sediment.</title>
        <authorList>
            <person name="Zhou Z."/>
            <person name="Liu Y."/>
            <person name="Xu W."/>
            <person name="Pan J."/>
            <person name="Luo Z.H."/>
            <person name="Li M."/>
        </authorList>
    </citation>
    <scope>NUCLEOTIDE SEQUENCE [LARGE SCALE GENOMIC DNA]</scope>
    <source>
        <strain evidence="1">SpSt-456</strain>
    </source>
</reference>
<gene>
    <name evidence="1" type="ORF">ENS06_02490</name>
</gene>
<accession>A0A832A1M5</accession>
<evidence type="ECO:0000313" key="1">
    <source>
        <dbReference type="EMBL" id="HFK96176.1"/>
    </source>
</evidence>
<organism evidence="1">
    <name type="scientific">Desulfacinum infernum</name>
    <dbReference type="NCBI Taxonomy" id="35837"/>
    <lineage>
        <taxon>Bacteria</taxon>
        <taxon>Pseudomonadati</taxon>
        <taxon>Thermodesulfobacteriota</taxon>
        <taxon>Syntrophobacteria</taxon>
        <taxon>Syntrophobacterales</taxon>
        <taxon>Syntrophobacteraceae</taxon>
        <taxon>Desulfacinum</taxon>
    </lineage>
</organism>
<dbReference type="AlphaFoldDB" id="A0A832A1M5"/>
<sequence length="131" mass="14786">MVDYEIRWITDQLAVGHAPMSYQHLSQIAQQGIGAIVNLCGEYCDLHEIEEKSGTVSNRALSPVRPFHLVQTHQLLFEMSRSLFFALNGFFLEGRSLIFPLPHVVSGKFIQDYFAHLKELGGLEPAFLHSS</sequence>
<dbReference type="SUPFAM" id="SSF52799">
    <property type="entry name" value="(Phosphotyrosine protein) phosphatases II"/>
    <property type="match status" value="1"/>
</dbReference>
<dbReference type="InterPro" id="IPR029021">
    <property type="entry name" value="Prot-tyrosine_phosphatase-like"/>
</dbReference>
<dbReference type="EMBL" id="DSTK01000009">
    <property type="protein sequence ID" value="HFK96176.1"/>
    <property type="molecule type" value="Genomic_DNA"/>
</dbReference>
<comment type="caution">
    <text evidence="1">The sequence shown here is derived from an EMBL/GenBank/DDBJ whole genome shotgun (WGS) entry which is preliminary data.</text>
</comment>